<dbReference type="Gene3D" id="1.10.3470.10">
    <property type="entry name" value="ABC transporter involved in vitamin B12 uptake, BtuC"/>
    <property type="match status" value="1"/>
</dbReference>
<organism evidence="10 11">
    <name type="scientific">Endozoicomonas elysicola</name>
    <dbReference type="NCBI Taxonomy" id="305900"/>
    <lineage>
        <taxon>Bacteria</taxon>
        <taxon>Pseudomonadati</taxon>
        <taxon>Pseudomonadota</taxon>
        <taxon>Gammaproteobacteria</taxon>
        <taxon>Oceanospirillales</taxon>
        <taxon>Endozoicomonadaceae</taxon>
        <taxon>Endozoicomonas</taxon>
    </lineage>
</organism>
<evidence type="ECO:0000256" key="4">
    <source>
        <dbReference type="ARBA" id="ARBA00022475"/>
    </source>
</evidence>
<feature type="transmembrane region" description="Helical" evidence="9">
    <location>
        <begin position="296"/>
        <end position="313"/>
    </location>
</feature>
<keyword evidence="6 9" id="KW-1133">Transmembrane helix</keyword>
<dbReference type="InterPro" id="IPR037294">
    <property type="entry name" value="ABC_BtuC-like"/>
</dbReference>
<keyword evidence="11" id="KW-1185">Reference proteome</keyword>
<name>A0A081KE89_9GAMM</name>
<feature type="transmembrane region" description="Helical" evidence="9">
    <location>
        <begin position="184"/>
        <end position="201"/>
    </location>
</feature>
<evidence type="ECO:0000256" key="7">
    <source>
        <dbReference type="ARBA" id="ARBA00023004"/>
    </source>
</evidence>
<keyword evidence="7" id="KW-0408">Iron</keyword>
<dbReference type="eggNOG" id="COG4606">
    <property type="taxonomic scope" value="Bacteria"/>
</dbReference>
<dbReference type="InterPro" id="IPR000522">
    <property type="entry name" value="ABC_transptr_permease_BtuC"/>
</dbReference>
<dbReference type="CDD" id="cd06550">
    <property type="entry name" value="TM_ABC_iron-siderophores_like"/>
    <property type="match status" value="1"/>
</dbReference>
<evidence type="ECO:0000313" key="11">
    <source>
        <dbReference type="Proteomes" id="UP000027997"/>
    </source>
</evidence>
<comment type="similarity">
    <text evidence="2">Belongs to the binding-protein-dependent transport system permease family. FecCD subfamily.</text>
</comment>
<feature type="transmembrane region" description="Helical" evidence="9">
    <location>
        <begin position="222"/>
        <end position="251"/>
    </location>
</feature>
<comment type="caution">
    <text evidence="10">The sequence shown here is derived from an EMBL/GenBank/DDBJ whole genome shotgun (WGS) entry which is preliminary data.</text>
</comment>
<dbReference type="Pfam" id="PF01032">
    <property type="entry name" value="FecCD"/>
    <property type="match status" value="1"/>
</dbReference>
<keyword evidence="3" id="KW-0813">Transport</keyword>
<dbReference type="RefSeq" id="WP_020584812.1">
    <property type="nucleotide sequence ID" value="NZ_JOJP01000001.1"/>
</dbReference>
<keyword evidence="8 9" id="KW-0472">Membrane</keyword>
<dbReference type="FunFam" id="1.10.3470.10:FF:000004">
    <property type="entry name" value="Iron compound ABC transporter, permease"/>
    <property type="match status" value="1"/>
</dbReference>
<dbReference type="PANTHER" id="PTHR30472:SF27">
    <property type="entry name" value="PETROBACTIN IMPORT SYSTEM PERMEASE PROTEIN YCLN"/>
    <property type="match status" value="1"/>
</dbReference>
<comment type="subcellular location">
    <subcellularLocation>
        <location evidence="1">Cell membrane</location>
        <topology evidence="1">Multi-pass membrane protein</topology>
    </subcellularLocation>
</comment>
<evidence type="ECO:0000313" key="10">
    <source>
        <dbReference type="EMBL" id="KEI72465.1"/>
    </source>
</evidence>
<protein>
    <submittedName>
        <fullName evidence="10">Iron ABC transporter</fullName>
    </submittedName>
</protein>
<dbReference type="GO" id="GO:0022857">
    <property type="term" value="F:transmembrane transporter activity"/>
    <property type="evidence" value="ECO:0007669"/>
    <property type="project" value="InterPro"/>
</dbReference>
<feature type="transmembrane region" description="Helical" evidence="9">
    <location>
        <begin position="271"/>
        <end position="289"/>
    </location>
</feature>
<sequence length="319" mass="34344">MFLYKRLLAGLILLLIAAASLFIGVADISLASLLSGDQQTWSITLVSRIPRLLAIVLAGAGLSVAGLIMQQVTQNRFASPSTVGTIDCALLGYVIGLVLFSDASQWTLLGVIFAFAVSGTMIFVKFLQRLKFKNAVLVPLIGIMYGNVVSALTTFFAYRFDLTQSMSSWTTANFASVLQGSYEVLYLAIPVCVLAYLYASQFSAASIGESFARNIGLDFEKIVLIGVALVAVSSASVVMIVGVIPFLGLIVPNMVSLFMGDNMKKILPWTAYWGTVLVLVCDILGRLVIFPYEMPVSLIISIFGGGVFIYLVLRDKANA</sequence>
<dbReference type="STRING" id="305900.GV64_18570"/>
<feature type="transmembrane region" description="Helical" evidence="9">
    <location>
        <begin position="106"/>
        <end position="124"/>
    </location>
</feature>
<feature type="transmembrane region" description="Helical" evidence="9">
    <location>
        <begin position="81"/>
        <end position="100"/>
    </location>
</feature>
<dbReference type="AlphaFoldDB" id="A0A081KE89"/>
<reference evidence="10 11" key="1">
    <citation type="submission" date="2014-06" db="EMBL/GenBank/DDBJ databases">
        <title>Whole Genome Sequences of Three Symbiotic Endozoicomonas Bacteria.</title>
        <authorList>
            <person name="Neave M.J."/>
            <person name="Apprill A."/>
            <person name="Voolstra C.R."/>
        </authorList>
    </citation>
    <scope>NUCLEOTIDE SEQUENCE [LARGE SCALE GENOMIC DNA]</scope>
    <source>
        <strain evidence="10 11">DSM 22380</strain>
    </source>
</reference>
<feature type="transmembrane region" description="Helical" evidence="9">
    <location>
        <begin position="52"/>
        <end position="69"/>
    </location>
</feature>
<dbReference type="EMBL" id="JOJP01000001">
    <property type="protein sequence ID" value="KEI72465.1"/>
    <property type="molecule type" value="Genomic_DNA"/>
</dbReference>
<evidence type="ECO:0000256" key="8">
    <source>
        <dbReference type="ARBA" id="ARBA00023136"/>
    </source>
</evidence>
<gene>
    <name evidence="10" type="ORF">GV64_18570</name>
</gene>
<accession>A0A081KE89</accession>
<evidence type="ECO:0000256" key="6">
    <source>
        <dbReference type="ARBA" id="ARBA00022989"/>
    </source>
</evidence>
<evidence type="ECO:0000256" key="5">
    <source>
        <dbReference type="ARBA" id="ARBA00022692"/>
    </source>
</evidence>
<dbReference type="GO" id="GO:0005886">
    <property type="term" value="C:plasma membrane"/>
    <property type="evidence" value="ECO:0007669"/>
    <property type="project" value="UniProtKB-SubCell"/>
</dbReference>
<keyword evidence="4" id="KW-1003">Cell membrane</keyword>
<evidence type="ECO:0000256" key="1">
    <source>
        <dbReference type="ARBA" id="ARBA00004651"/>
    </source>
</evidence>
<dbReference type="Proteomes" id="UP000027997">
    <property type="component" value="Unassembled WGS sequence"/>
</dbReference>
<proteinExistence type="inferred from homology"/>
<evidence type="ECO:0000256" key="9">
    <source>
        <dbReference type="SAM" id="Phobius"/>
    </source>
</evidence>
<dbReference type="PANTHER" id="PTHR30472">
    <property type="entry name" value="FERRIC ENTEROBACTIN TRANSPORT SYSTEM PERMEASE PROTEIN"/>
    <property type="match status" value="1"/>
</dbReference>
<dbReference type="SUPFAM" id="SSF81345">
    <property type="entry name" value="ABC transporter involved in vitamin B12 uptake, BtuC"/>
    <property type="match status" value="1"/>
</dbReference>
<evidence type="ECO:0000256" key="3">
    <source>
        <dbReference type="ARBA" id="ARBA00022448"/>
    </source>
</evidence>
<feature type="transmembrane region" description="Helical" evidence="9">
    <location>
        <begin position="136"/>
        <end position="158"/>
    </location>
</feature>
<evidence type="ECO:0000256" key="2">
    <source>
        <dbReference type="ARBA" id="ARBA00007935"/>
    </source>
</evidence>
<keyword evidence="5 9" id="KW-0812">Transmembrane</keyword>
<dbReference type="GO" id="GO:0033214">
    <property type="term" value="P:siderophore-iron import into cell"/>
    <property type="evidence" value="ECO:0007669"/>
    <property type="project" value="TreeGrafter"/>
</dbReference>